<keyword evidence="1" id="KW-0539">Nucleus</keyword>
<evidence type="ECO:0000313" key="4">
    <source>
        <dbReference type="EMBL" id="KAK9834014.1"/>
    </source>
</evidence>
<evidence type="ECO:0000259" key="3">
    <source>
        <dbReference type="PROSITE" id="PS51319"/>
    </source>
</evidence>
<accession>A0AAW1RK36</accession>
<dbReference type="InterPro" id="IPR017923">
    <property type="entry name" value="TFIIS_N"/>
</dbReference>
<dbReference type="Gene3D" id="1.20.930.10">
    <property type="entry name" value="Conserved domain common to transcription factors TFIIS, elongin A, CRSP70"/>
    <property type="match status" value="1"/>
</dbReference>
<proteinExistence type="predicted"/>
<protein>
    <recommendedName>
        <fullName evidence="3">TFIIS N-terminal domain-containing protein</fullName>
    </recommendedName>
</protein>
<feature type="region of interest" description="Disordered" evidence="2">
    <location>
        <begin position="341"/>
        <end position="372"/>
    </location>
</feature>
<evidence type="ECO:0000256" key="1">
    <source>
        <dbReference type="PROSITE-ProRule" id="PRU00649"/>
    </source>
</evidence>
<evidence type="ECO:0000313" key="5">
    <source>
        <dbReference type="Proteomes" id="UP001445335"/>
    </source>
</evidence>
<sequence length="595" mass="65710">MSHPLEDTVVGLEDGGLEDEVGALDDRKKVHATLFGESDSEDDEAPPAENSTLAALAARKRKEIQEKEQQEEAERRRKRARQGPAPALELAGADEGRDASEDEGAEAVATAEDDAFIDDEGQPAEPEAPQADSESDEEAARGAGLAPDEAEEEEDEFEAMFASKGRKRGPRGSALKSKGDVDSFMGMMEAAALTDLDANREGRPAVHKLKMLAEAEDMLSRRDLHNTFLDGGLLGVLKAWLEPMPDGSLPNERVRSAVLRVLQQLPVDVADEGRKDQLKRSGIGKVVLFLYKLPDETAANRRAAKALVEKWSRPIFDQYRERRDTSEANERELQLLQARRRREQGKGAAAGEQEGAQKPRRPGDPGFRWHASIPDPARLDYVRRPESQAGARKGCGDLLAYYCAEVVVPDCRAARASPSCRENMLTLLRSEAAAAALELEEDLAAAQFVTLALDGWSDIGNNSVVAFLAHFGDGRQRLVEKLGPEKVLALVTDNARDMGKHGRSNREAILDRDFWADLAKLVSVLTPASQVIMAIQSTTASLAEVYRYLLYLASCVGQLPPRLPPEYKEHVQRKFLERWREMDNKYCRLQAQLQD</sequence>
<feature type="region of interest" description="Disordered" evidence="2">
    <location>
        <begin position="60"/>
        <end position="177"/>
    </location>
</feature>
<feature type="compositionally biased region" description="Acidic residues" evidence="2">
    <location>
        <begin position="148"/>
        <end position="158"/>
    </location>
</feature>
<keyword evidence="5" id="KW-1185">Reference proteome</keyword>
<dbReference type="GO" id="GO:0005634">
    <property type="term" value="C:nucleus"/>
    <property type="evidence" value="ECO:0007669"/>
    <property type="project" value="UniProtKB-SubCell"/>
</dbReference>
<feature type="compositionally biased region" description="Acidic residues" evidence="2">
    <location>
        <begin position="100"/>
        <end position="122"/>
    </location>
</feature>
<evidence type="ECO:0000256" key="2">
    <source>
        <dbReference type="SAM" id="MobiDB-lite"/>
    </source>
</evidence>
<dbReference type="GO" id="GO:0009742">
    <property type="term" value="P:brassinosteroid mediated signaling pathway"/>
    <property type="evidence" value="ECO:0007669"/>
    <property type="project" value="InterPro"/>
</dbReference>
<reference evidence="4 5" key="1">
    <citation type="journal article" date="2024" name="Nat. Commun.">
        <title>Phylogenomics reveals the evolutionary origins of lichenization in chlorophyte algae.</title>
        <authorList>
            <person name="Puginier C."/>
            <person name="Libourel C."/>
            <person name="Otte J."/>
            <person name="Skaloud P."/>
            <person name="Haon M."/>
            <person name="Grisel S."/>
            <person name="Petersen M."/>
            <person name="Berrin J.G."/>
            <person name="Delaux P.M."/>
            <person name="Dal Grande F."/>
            <person name="Keller J."/>
        </authorList>
    </citation>
    <scope>NUCLEOTIDE SEQUENCE [LARGE SCALE GENOMIC DNA]</scope>
    <source>
        <strain evidence="4 5">SAG 245.80</strain>
    </source>
</reference>
<dbReference type="GO" id="GO:0032784">
    <property type="term" value="P:regulation of DNA-templated transcription elongation"/>
    <property type="evidence" value="ECO:0007669"/>
    <property type="project" value="InterPro"/>
</dbReference>
<gene>
    <name evidence="4" type="ORF">WJX81_002979</name>
</gene>
<dbReference type="PANTHER" id="PTHR47350">
    <property type="entry name" value="PROTEIN IWS1 HOMOLOG 1"/>
    <property type="match status" value="1"/>
</dbReference>
<name>A0AAW1RK36_9CHLO</name>
<feature type="domain" description="TFIIS N-terminal" evidence="3">
    <location>
        <begin position="235"/>
        <end position="318"/>
    </location>
</feature>
<dbReference type="InterPro" id="IPR044204">
    <property type="entry name" value="IWS1/2"/>
</dbReference>
<dbReference type="EMBL" id="JALJOU010000034">
    <property type="protein sequence ID" value="KAK9834014.1"/>
    <property type="molecule type" value="Genomic_DNA"/>
</dbReference>
<comment type="subcellular location">
    <subcellularLocation>
        <location evidence="1">Nucleus</location>
    </subcellularLocation>
</comment>
<dbReference type="AlphaFoldDB" id="A0AAW1RK36"/>
<feature type="region of interest" description="Disordered" evidence="2">
    <location>
        <begin position="1"/>
        <end position="24"/>
    </location>
</feature>
<dbReference type="Pfam" id="PF08711">
    <property type="entry name" value="Med26"/>
    <property type="match status" value="1"/>
</dbReference>
<dbReference type="SUPFAM" id="SSF47676">
    <property type="entry name" value="Conserved domain common to transcription factors TFIIS, elongin A, CRSP70"/>
    <property type="match status" value="1"/>
</dbReference>
<dbReference type="PANTHER" id="PTHR47350:SF4">
    <property type="entry name" value="PROTEIN IWS1 HOMOLOG 1"/>
    <property type="match status" value="1"/>
</dbReference>
<organism evidence="4 5">
    <name type="scientific">Elliptochloris bilobata</name>
    <dbReference type="NCBI Taxonomy" id="381761"/>
    <lineage>
        <taxon>Eukaryota</taxon>
        <taxon>Viridiplantae</taxon>
        <taxon>Chlorophyta</taxon>
        <taxon>core chlorophytes</taxon>
        <taxon>Trebouxiophyceae</taxon>
        <taxon>Trebouxiophyceae incertae sedis</taxon>
        <taxon>Elliptochloris clade</taxon>
        <taxon>Elliptochloris</taxon>
    </lineage>
</organism>
<dbReference type="InterPro" id="IPR035441">
    <property type="entry name" value="TFIIS/LEDGF_dom_sf"/>
</dbReference>
<feature type="compositionally biased region" description="Basic and acidic residues" evidence="2">
    <location>
        <begin position="63"/>
        <end position="75"/>
    </location>
</feature>
<dbReference type="PROSITE" id="PS51319">
    <property type="entry name" value="TFIIS_N"/>
    <property type="match status" value="1"/>
</dbReference>
<comment type="caution">
    <text evidence="4">The sequence shown here is derived from an EMBL/GenBank/DDBJ whole genome shotgun (WGS) entry which is preliminary data.</text>
</comment>
<dbReference type="Proteomes" id="UP001445335">
    <property type="component" value="Unassembled WGS sequence"/>
</dbReference>